<dbReference type="GO" id="GO:0006513">
    <property type="term" value="P:protein monoubiquitination"/>
    <property type="evidence" value="ECO:0007669"/>
    <property type="project" value="TreeGrafter"/>
</dbReference>
<keyword evidence="1" id="KW-0479">Metal-binding</keyword>
<proteinExistence type="predicted"/>
<evidence type="ECO:0000259" key="2">
    <source>
        <dbReference type="PROSITE" id="PS50119"/>
    </source>
</evidence>
<protein>
    <recommendedName>
        <fullName evidence="2">B box-type domain-containing protein</fullName>
    </recommendedName>
</protein>
<dbReference type="CDD" id="cd19776">
    <property type="entry name" value="Bbox2_TRIM25_C-IV"/>
    <property type="match status" value="1"/>
</dbReference>
<evidence type="ECO:0000313" key="4">
    <source>
        <dbReference type="Proteomes" id="UP000596742"/>
    </source>
</evidence>
<dbReference type="PANTHER" id="PTHR25462">
    <property type="entry name" value="BONUS, ISOFORM C-RELATED"/>
    <property type="match status" value="1"/>
</dbReference>
<comment type="caution">
    <text evidence="3">The sequence shown here is derived from an EMBL/GenBank/DDBJ whole genome shotgun (WGS) entry which is preliminary data.</text>
</comment>
<dbReference type="PANTHER" id="PTHR25462:SF229">
    <property type="entry name" value="TRANSCRIPTION INTERMEDIARY FACTOR 1-BETA"/>
    <property type="match status" value="1"/>
</dbReference>
<accession>A0A8B6EJ07</accession>
<gene>
    <name evidence="3" type="ORF">MGAL_10B017820</name>
</gene>
<feature type="domain" description="B box-type" evidence="2">
    <location>
        <begin position="2"/>
        <end position="52"/>
    </location>
</feature>
<dbReference type="InterPro" id="IPR000315">
    <property type="entry name" value="Znf_B-box"/>
</dbReference>
<sequence length="310" mass="35038">MSDLILCGPCDYADNNKKGEKWCTVCEEGLCADCEKVHKSIKTTRNHRLISIEDYHQIQNISVSLNCEDHDKRFELYCITHDVAVCLGCVPSHHRTCSDVIFLDKADANAKQSTALADLEDTLTLTIQNLEQIIADCDSALEKLENTKYDDCKSEENKLLTRLKNPERDLSNLREQTSQLKSFASDIQLFLGTRQINEAVFKEVESVKETIKCAQNYQMNLTLNPSIMALMNESDQFGKISVKTTTTNLPFKEAKVDQAQIKHRVSDMKNIKNVRLQLKNKFEVNIKGGPIWLTGCTMLPNGNLLIAYGV</sequence>
<name>A0A8B6EJ07_MYTGA</name>
<dbReference type="AlphaFoldDB" id="A0A8B6EJ07"/>
<dbReference type="GO" id="GO:0061630">
    <property type="term" value="F:ubiquitin protein ligase activity"/>
    <property type="evidence" value="ECO:0007669"/>
    <property type="project" value="TreeGrafter"/>
</dbReference>
<keyword evidence="4" id="KW-1185">Reference proteome</keyword>
<dbReference type="EMBL" id="UYJE01005241">
    <property type="protein sequence ID" value="VDI35511.1"/>
    <property type="molecule type" value="Genomic_DNA"/>
</dbReference>
<dbReference type="PROSITE" id="PS50119">
    <property type="entry name" value="ZF_BBOX"/>
    <property type="match status" value="1"/>
</dbReference>
<keyword evidence="1" id="KW-0863">Zinc-finger</keyword>
<dbReference type="SUPFAM" id="SSF57845">
    <property type="entry name" value="B-box zinc-binding domain"/>
    <property type="match status" value="1"/>
</dbReference>
<dbReference type="Proteomes" id="UP000596742">
    <property type="component" value="Unassembled WGS sequence"/>
</dbReference>
<dbReference type="GO" id="GO:0008270">
    <property type="term" value="F:zinc ion binding"/>
    <property type="evidence" value="ECO:0007669"/>
    <property type="project" value="UniProtKB-KW"/>
</dbReference>
<dbReference type="Gene3D" id="3.30.160.60">
    <property type="entry name" value="Classic Zinc Finger"/>
    <property type="match status" value="1"/>
</dbReference>
<reference evidence="3" key="1">
    <citation type="submission" date="2018-11" db="EMBL/GenBank/DDBJ databases">
        <authorList>
            <person name="Alioto T."/>
            <person name="Alioto T."/>
        </authorList>
    </citation>
    <scope>NUCLEOTIDE SEQUENCE</scope>
</reference>
<keyword evidence="1" id="KW-0862">Zinc</keyword>
<organism evidence="3 4">
    <name type="scientific">Mytilus galloprovincialis</name>
    <name type="common">Mediterranean mussel</name>
    <dbReference type="NCBI Taxonomy" id="29158"/>
    <lineage>
        <taxon>Eukaryota</taxon>
        <taxon>Metazoa</taxon>
        <taxon>Spiralia</taxon>
        <taxon>Lophotrochozoa</taxon>
        <taxon>Mollusca</taxon>
        <taxon>Bivalvia</taxon>
        <taxon>Autobranchia</taxon>
        <taxon>Pteriomorphia</taxon>
        <taxon>Mytilida</taxon>
        <taxon>Mytiloidea</taxon>
        <taxon>Mytilidae</taxon>
        <taxon>Mytilinae</taxon>
        <taxon>Mytilus</taxon>
    </lineage>
</organism>
<evidence type="ECO:0000256" key="1">
    <source>
        <dbReference type="PROSITE-ProRule" id="PRU00024"/>
    </source>
</evidence>
<dbReference type="InterPro" id="IPR047153">
    <property type="entry name" value="TRIM45/56/19-like"/>
</dbReference>
<dbReference type="OrthoDB" id="6101884at2759"/>
<evidence type="ECO:0000313" key="3">
    <source>
        <dbReference type="EMBL" id="VDI35511.1"/>
    </source>
</evidence>